<reference evidence="1 2" key="1">
    <citation type="submission" date="2015-05" db="EMBL/GenBank/DDBJ databases">
        <title>Comparison of genome.</title>
        <authorList>
            <person name="Zheng Z."/>
            <person name="Sun M."/>
        </authorList>
    </citation>
    <scope>NUCLEOTIDE SEQUENCE [LARGE SCALE GENOMIC DNA]</scope>
    <source>
        <strain evidence="1 2">G25-74</strain>
    </source>
</reference>
<proteinExistence type="predicted"/>
<dbReference type="AlphaFoldDB" id="A0A177ZS05"/>
<evidence type="ECO:0000313" key="1">
    <source>
        <dbReference type="EMBL" id="OAK70090.1"/>
    </source>
</evidence>
<evidence type="ECO:0008006" key="3">
    <source>
        <dbReference type="Google" id="ProtNLM"/>
    </source>
</evidence>
<dbReference type="OrthoDB" id="2720724at2"/>
<protein>
    <recommendedName>
        <fullName evidence="3">Head decoration protein</fullName>
    </recommendedName>
</protein>
<organism evidence="1 2">
    <name type="scientific">Lederbergia galactosidilytica</name>
    <dbReference type="NCBI Taxonomy" id="217031"/>
    <lineage>
        <taxon>Bacteria</taxon>
        <taxon>Bacillati</taxon>
        <taxon>Bacillota</taxon>
        <taxon>Bacilli</taxon>
        <taxon>Bacillales</taxon>
        <taxon>Bacillaceae</taxon>
        <taxon>Lederbergia</taxon>
    </lineage>
</organism>
<comment type="caution">
    <text evidence="1">The sequence shown here is derived from an EMBL/GenBank/DDBJ whole genome shotgun (WGS) entry which is preliminary data.</text>
</comment>
<dbReference type="Proteomes" id="UP000077881">
    <property type="component" value="Unassembled WGS sequence"/>
</dbReference>
<dbReference type="RefSeq" id="WP_064468284.1">
    <property type="nucleotide sequence ID" value="NZ_LDJR01000052.1"/>
</dbReference>
<name>A0A177ZS05_9BACI</name>
<keyword evidence="2" id="KW-1185">Reference proteome</keyword>
<sequence length="124" mass="13157">MNLKPRKETIVGQKEFLRNSVGLQFKTAGATLDGAAFADVAEDGYVKAGTATYLGEDGLYLPWTDASEEETREGAGLVAHDTKLISGSNPITGILAAGHPLEKKCIGVTEGFKEATKGRLVFDI</sequence>
<evidence type="ECO:0000313" key="2">
    <source>
        <dbReference type="Proteomes" id="UP000077881"/>
    </source>
</evidence>
<dbReference type="STRING" id="217031.ABB05_12990"/>
<dbReference type="PATRIC" id="fig|217031.6.peg.2798"/>
<accession>A0A177ZS05</accession>
<dbReference type="EMBL" id="LDJR01000052">
    <property type="protein sequence ID" value="OAK70090.1"/>
    <property type="molecule type" value="Genomic_DNA"/>
</dbReference>
<gene>
    <name evidence="1" type="ORF">ABB05_12990</name>
</gene>